<dbReference type="PANTHER" id="PTHR45763">
    <property type="entry name" value="HYDROLASE, ALPHA/BETA FOLD FAMILY PROTEIN, EXPRESSED-RELATED"/>
    <property type="match status" value="1"/>
</dbReference>
<keyword evidence="3" id="KW-1185">Reference proteome</keyword>
<reference evidence="2 3" key="1">
    <citation type="submission" date="2019-05" db="EMBL/GenBank/DDBJ databases">
        <title>Marinobacter panjinensis sp. nov., a moderately halophilic bacterium isolated from sea tidal flat environment.</title>
        <authorList>
            <person name="Yang W."/>
            <person name="An M."/>
            <person name="He W."/>
            <person name="Luo X."/>
            <person name="Zhu L."/>
            <person name="Chen G."/>
            <person name="Zhang Y."/>
            <person name="Wang Y."/>
        </authorList>
    </citation>
    <scope>NUCLEOTIDE SEQUENCE [LARGE SCALE GENOMIC DNA]</scope>
    <source>
        <strain evidence="2 3">PJ-16</strain>
    </source>
</reference>
<keyword evidence="2" id="KW-0378">Hydrolase</keyword>
<evidence type="ECO:0000313" key="3">
    <source>
        <dbReference type="Proteomes" id="UP000308488"/>
    </source>
</evidence>
<proteinExistence type="predicted"/>
<evidence type="ECO:0000313" key="2">
    <source>
        <dbReference type="EMBL" id="TKV68473.1"/>
    </source>
</evidence>
<evidence type="ECO:0000259" key="1">
    <source>
        <dbReference type="Pfam" id="PF12697"/>
    </source>
</evidence>
<gene>
    <name evidence="2" type="ORF">FDP08_10445</name>
</gene>
<dbReference type="Gene3D" id="3.40.50.1820">
    <property type="entry name" value="alpha/beta hydrolase"/>
    <property type="match status" value="1"/>
</dbReference>
<organism evidence="2 3">
    <name type="scientific">Marinobacter panjinensis</name>
    <dbReference type="NCBI Taxonomy" id="2576384"/>
    <lineage>
        <taxon>Bacteria</taxon>
        <taxon>Pseudomonadati</taxon>
        <taxon>Pseudomonadota</taxon>
        <taxon>Gammaproteobacteria</taxon>
        <taxon>Pseudomonadales</taxon>
        <taxon>Marinobacteraceae</taxon>
        <taxon>Marinobacter</taxon>
    </lineage>
</organism>
<dbReference type="PANTHER" id="PTHR45763:SF46">
    <property type="entry name" value="AB HYDROLASE-1 DOMAIN-CONTAINING PROTEIN"/>
    <property type="match status" value="1"/>
</dbReference>
<dbReference type="SUPFAM" id="SSF53474">
    <property type="entry name" value="alpha/beta-Hydrolases"/>
    <property type="match status" value="1"/>
</dbReference>
<dbReference type="InterPro" id="IPR000073">
    <property type="entry name" value="AB_hydrolase_1"/>
</dbReference>
<comment type="caution">
    <text evidence="2">The sequence shown here is derived from an EMBL/GenBank/DDBJ whole genome shotgun (WGS) entry which is preliminary data.</text>
</comment>
<accession>A0A4U6R4N8</accession>
<dbReference type="GO" id="GO:0016787">
    <property type="term" value="F:hydrolase activity"/>
    <property type="evidence" value="ECO:0007669"/>
    <property type="project" value="UniProtKB-KW"/>
</dbReference>
<feature type="domain" description="AB hydrolase-1" evidence="1">
    <location>
        <begin position="33"/>
        <end position="281"/>
    </location>
</feature>
<dbReference type="Pfam" id="PF12697">
    <property type="entry name" value="Abhydrolase_6"/>
    <property type="match status" value="1"/>
</dbReference>
<name>A0A4U6R4N8_9GAMM</name>
<protein>
    <submittedName>
        <fullName evidence="2">Alpha/beta hydrolase</fullName>
    </submittedName>
</protein>
<dbReference type="OrthoDB" id="9779853at2"/>
<dbReference type="EMBL" id="SZYH01000001">
    <property type="protein sequence ID" value="TKV68473.1"/>
    <property type="molecule type" value="Genomic_DNA"/>
</dbReference>
<dbReference type="Proteomes" id="UP000308488">
    <property type="component" value="Unassembled WGS sequence"/>
</dbReference>
<dbReference type="AlphaFoldDB" id="A0A4U6R4N8"/>
<sequence length="313" mass="35219">MTANLNQQERCFTLSDGRKLAFTDLGDPNGYPLVFGHGMPGCRLQGLFLHAQALRHGFRILTPDRPGIGKSSYQKHRTLLDYPDDLRQLADVLSIDRFSHIGWSSGGSRTLACGYALGPRMDLGICLSGYTHFAEYDGAHPLFAATRWPGPLLARRSKALFRLAVRFVAWLSRRHPGLYLREAEQLVNEEDQRLLRQLLANGLFRQDQLTCLASGGRAIAMDLLTELEDWQFSLNDVRIPVWVYQGEQDPFVPEEYARHLAHNLPDADLALMPDTGHLYPLSEEFQGALFKRLRQHPGLSGSPWSAGKGRADR</sequence>
<dbReference type="InterPro" id="IPR029058">
    <property type="entry name" value="AB_hydrolase_fold"/>
</dbReference>